<dbReference type="Proteomes" id="UP000005536">
    <property type="component" value="Unassembled WGS sequence"/>
</dbReference>
<name>D4DRR4_NEIEG</name>
<gene>
    <name evidence="2" type="ORF">NEIELOOT_01757</name>
</gene>
<protein>
    <submittedName>
        <fullName evidence="2">Uncharacterized protein</fullName>
    </submittedName>
</protein>
<proteinExistence type="predicted"/>
<evidence type="ECO:0000313" key="3">
    <source>
        <dbReference type="Proteomes" id="UP000005536"/>
    </source>
</evidence>
<evidence type="ECO:0000256" key="1">
    <source>
        <dbReference type="SAM" id="MobiDB-lite"/>
    </source>
</evidence>
<comment type="caution">
    <text evidence="2">The sequence shown here is derived from an EMBL/GenBank/DDBJ whole genome shotgun (WGS) entry which is preliminary data.</text>
</comment>
<accession>D4DRR4</accession>
<dbReference type="AlphaFoldDB" id="D4DRR4"/>
<organism evidence="2 3">
    <name type="scientific">Neisseria elongata subsp. glycolytica ATCC 29315</name>
    <dbReference type="NCBI Taxonomy" id="546263"/>
    <lineage>
        <taxon>Bacteria</taxon>
        <taxon>Pseudomonadati</taxon>
        <taxon>Pseudomonadota</taxon>
        <taxon>Betaproteobacteria</taxon>
        <taxon>Neisseriales</taxon>
        <taxon>Neisseriaceae</taxon>
        <taxon>Neisseria</taxon>
    </lineage>
</organism>
<feature type="region of interest" description="Disordered" evidence="1">
    <location>
        <begin position="53"/>
        <end position="72"/>
    </location>
</feature>
<evidence type="ECO:0000313" key="2">
    <source>
        <dbReference type="EMBL" id="EFE49500.1"/>
    </source>
</evidence>
<dbReference type="EMBL" id="ADBF01000050">
    <property type="protein sequence ID" value="EFE49500.1"/>
    <property type="molecule type" value="Genomic_DNA"/>
</dbReference>
<sequence length="153" mass="16635">MRRFYFFIQIMVKRPSEQSVSGGPVFRLCFCRKRSFRRPFCGLAFSGHAAVNGKDGDGRNGGDNPACGLARPVPAERLSGPAAEHRAADAEQGGEDEAEFVAAGIEEFRQNADNETDDDGGQHVFFLCLGVYRAAICGKEGGFKMPFAGFDVF</sequence>
<reference evidence="2 3" key="1">
    <citation type="submission" date="2010-02" db="EMBL/GenBank/DDBJ databases">
        <authorList>
            <person name="Weinstock G."/>
            <person name="Sodergren E."/>
            <person name="Clifton S."/>
            <person name="Fulton L."/>
            <person name="Fulton B."/>
            <person name="Courtney L."/>
            <person name="Fronick C."/>
            <person name="Harrison M."/>
            <person name="Strong C."/>
            <person name="Farmer C."/>
            <person name="Delahaunty K."/>
            <person name="Markovic C."/>
            <person name="Hall O."/>
            <person name="Minx P."/>
            <person name="Tomlinson C."/>
            <person name="Mitreva M."/>
            <person name="Nelson J."/>
            <person name="Hou S."/>
            <person name="Wollam A."/>
            <person name="Pepin K.H."/>
            <person name="Johnson M."/>
            <person name="Bhonagiri V."/>
            <person name="Zhang X."/>
            <person name="Suruliraj S."/>
            <person name="Warren W."/>
            <person name="Chinwalla A."/>
            <person name="Mardis E.R."/>
            <person name="Wilson R.K."/>
        </authorList>
    </citation>
    <scope>NUCLEOTIDE SEQUENCE [LARGE SCALE GENOMIC DNA]</scope>
    <source>
        <strain evidence="2 3">ATCC 29315</strain>
    </source>
</reference>